<keyword evidence="3 12" id="KW-1134">Transmembrane beta strand</keyword>
<keyword evidence="18" id="KW-1185">Reference proteome</keyword>
<evidence type="ECO:0000256" key="10">
    <source>
        <dbReference type="ARBA" id="ARBA00023136"/>
    </source>
</evidence>
<dbReference type="InterPro" id="IPR012910">
    <property type="entry name" value="Plug_dom"/>
</dbReference>
<evidence type="ECO:0000256" key="4">
    <source>
        <dbReference type="ARBA" id="ARBA00022496"/>
    </source>
</evidence>
<feature type="domain" description="TonB-dependent receptor plug" evidence="16">
    <location>
        <begin position="63"/>
        <end position="152"/>
    </location>
</feature>
<evidence type="ECO:0000256" key="1">
    <source>
        <dbReference type="ARBA" id="ARBA00004571"/>
    </source>
</evidence>
<dbReference type="Gene3D" id="2.170.130.10">
    <property type="entry name" value="TonB-dependent receptor, plug domain"/>
    <property type="match status" value="1"/>
</dbReference>
<keyword evidence="8" id="KW-0406">Ion transport</keyword>
<evidence type="ECO:0000256" key="5">
    <source>
        <dbReference type="ARBA" id="ARBA00022692"/>
    </source>
</evidence>
<dbReference type="EMBL" id="JALHLG010000029">
    <property type="protein sequence ID" value="MCJ2188293.1"/>
    <property type="molecule type" value="Genomic_DNA"/>
</dbReference>
<proteinExistence type="inferred from homology"/>
<keyword evidence="2 12" id="KW-0813">Transport</keyword>
<evidence type="ECO:0000256" key="3">
    <source>
        <dbReference type="ARBA" id="ARBA00022452"/>
    </source>
</evidence>
<keyword evidence="5 12" id="KW-0812">Transmembrane</keyword>
<evidence type="ECO:0000313" key="18">
    <source>
        <dbReference type="Proteomes" id="UP001202281"/>
    </source>
</evidence>
<protein>
    <submittedName>
        <fullName evidence="17">TonB-dependent receptor</fullName>
    </submittedName>
</protein>
<feature type="domain" description="TonB-dependent receptor-like beta-barrel" evidence="15">
    <location>
        <begin position="242"/>
        <end position="675"/>
    </location>
</feature>
<evidence type="ECO:0000256" key="11">
    <source>
        <dbReference type="ARBA" id="ARBA00023237"/>
    </source>
</evidence>
<keyword evidence="7" id="KW-0408">Iron</keyword>
<dbReference type="Pfam" id="PF00593">
    <property type="entry name" value="TonB_dep_Rec_b-barrel"/>
    <property type="match status" value="1"/>
</dbReference>
<keyword evidence="6 14" id="KW-0732">Signal</keyword>
<feature type="chain" id="PRO_5045445666" evidence="14">
    <location>
        <begin position="25"/>
        <end position="707"/>
    </location>
</feature>
<reference evidence="17 18" key="1">
    <citation type="submission" date="2022-04" db="EMBL/GenBank/DDBJ databases">
        <title>Identification of a novel bacterium isolated from mangrove sediments.</title>
        <authorList>
            <person name="Pan X."/>
        </authorList>
    </citation>
    <scope>NUCLEOTIDE SEQUENCE [LARGE SCALE GENOMIC DNA]</scope>
    <source>
        <strain evidence="17 18">B2638</strain>
    </source>
</reference>
<comment type="similarity">
    <text evidence="12 13">Belongs to the TonB-dependent receptor family.</text>
</comment>
<evidence type="ECO:0000256" key="12">
    <source>
        <dbReference type="PROSITE-ProRule" id="PRU01360"/>
    </source>
</evidence>
<evidence type="ECO:0000256" key="7">
    <source>
        <dbReference type="ARBA" id="ARBA00023004"/>
    </source>
</evidence>
<keyword evidence="11 12" id="KW-0998">Cell outer membrane</keyword>
<dbReference type="InterPro" id="IPR039426">
    <property type="entry name" value="TonB-dep_rcpt-like"/>
</dbReference>
<dbReference type="InterPro" id="IPR000531">
    <property type="entry name" value="Beta-barrel_TonB"/>
</dbReference>
<keyword evidence="17" id="KW-0675">Receptor</keyword>
<evidence type="ECO:0000256" key="8">
    <source>
        <dbReference type="ARBA" id="ARBA00023065"/>
    </source>
</evidence>
<dbReference type="InterPro" id="IPR036942">
    <property type="entry name" value="Beta-barrel_TonB_sf"/>
</dbReference>
<keyword evidence="10 12" id="KW-0472">Membrane</keyword>
<evidence type="ECO:0000256" key="14">
    <source>
        <dbReference type="SAM" id="SignalP"/>
    </source>
</evidence>
<sequence length="707" mass="77791">MIKIRIHHLPVTLGLIAAPPAVSAAETDADTAPEIIVTGRAETLYRVGETTAGKLPTDPLVSSQAITVITDDLIRDQGARDAQDLYRDISGVTVFSYAGVTARGFRQEENFYDGLRGDPYSGFSVPQTFNIERVEFLKGPAGMLYGQTAPGGLFNYVTKKPSFERSIELRGVLGTRDRIGGSAEATGPLTGNIAARAGVFYESRDDFRWNADSKTLILDTGLKADFDIGSLTLQATRYDIDLGGNRLRGVPADDDGNFLASRHWNHNEASDFLWLKSNVAQALLDLNPTDNLQLDLALRYIDAKESQEYHEPRGLFDADGDGIVDSTIREFRDQFRTYESWSFGANAIWSADLGMVQNRVLAGMDYYEDKGSLNYYRARGTTSAVPGLPTPLKLIDPDYGVTDPSTYDLTLIYPDNRPTRARRMGFYLLEEATIGRIVAVVGGRYDDYRDELQGDSSSGNAWTWRAGLTWRVRPDVSLFGQYATSFEPQSIAQQDPKAGGPFDPLTGDIFEAGIKTALFGGKVQSSLSAYRIRRSNVLQAHPDGDPGNDGIDDFVSFGEVTSKGIDLDLAADVTPDWVVTVNYAYNDTKITKDNGGGGFSSAIGDRFPNAPKHQLGFWSRYQFRSTGTAVALGGDYVSARRSMSDQRVKPYFVFDGSVIQQITPAISLLLRIDNIFDKTYASSGFIDRTGHFPGKPRSVFAELRWKL</sequence>
<accession>A0ABT0BTA7</accession>
<evidence type="ECO:0000259" key="15">
    <source>
        <dbReference type="Pfam" id="PF00593"/>
    </source>
</evidence>
<comment type="caution">
    <text evidence="17">The sequence shown here is derived from an EMBL/GenBank/DDBJ whole genome shotgun (WGS) entry which is preliminary data.</text>
</comment>
<dbReference type="SUPFAM" id="SSF56935">
    <property type="entry name" value="Porins"/>
    <property type="match status" value="1"/>
</dbReference>
<dbReference type="Proteomes" id="UP001202281">
    <property type="component" value="Unassembled WGS sequence"/>
</dbReference>
<dbReference type="Pfam" id="PF07715">
    <property type="entry name" value="Plug"/>
    <property type="match status" value="1"/>
</dbReference>
<organism evidence="17 18">
    <name type="scientific">Novosphingobium beihaiensis</name>
    <dbReference type="NCBI Taxonomy" id="2930389"/>
    <lineage>
        <taxon>Bacteria</taxon>
        <taxon>Pseudomonadati</taxon>
        <taxon>Pseudomonadota</taxon>
        <taxon>Alphaproteobacteria</taxon>
        <taxon>Sphingomonadales</taxon>
        <taxon>Sphingomonadaceae</taxon>
        <taxon>Novosphingobium</taxon>
    </lineage>
</organism>
<keyword evidence="4" id="KW-0410">Iron transport</keyword>
<evidence type="ECO:0000256" key="6">
    <source>
        <dbReference type="ARBA" id="ARBA00022729"/>
    </source>
</evidence>
<keyword evidence="9 13" id="KW-0798">TonB box</keyword>
<evidence type="ECO:0000313" key="17">
    <source>
        <dbReference type="EMBL" id="MCJ2188293.1"/>
    </source>
</evidence>
<feature type="signal peptide" evidence="14">
    <location>
        <begin position="1"/>
        <end position="24"/>
    </location>
</feature>
<evidence type="ECO:0000256" key="9">
    <source>
        <dbReference type="ARBA" id="ARBA00023077"/>
    </source>
</evidence>
<name>A0ABT0BTA7_9SPHN</name>
<dbReference type="RefSeq" id="WP_243922815.1">
    <property type="nucleotide sequence ID" value="NZ_JALHLG010000029.1"/>
</dbReference>
<gene>
    <name evidence="17" type="ORF">MTR66_15910</name>
</gene>
<comment type="subcellular location">
    <subcellularLocation>
        <location evidence="1 12">Cell outer membrane</location>
        <topology evidence="1 12">Multi-pass membrane protein</topology>
    </subcellularLocation>
</comment>
<evidence type="ECO:0000259" key="16">
    <source>
        <dbReference type="Pfam" id="PF07715"/>
    </source>
</evidence>
<dbReference type="PANTHER" id="PTHR32552">
    <property type="entry name" value="FERRICHROME IRON RECEPTOR-RELATED"/>
    <property type="match status" value="1"/>
</dbReference>
<dbReference type="CDD" id="cd01347">
    <property type="entry name" value="ligand_gated_channel"/>
    <property type="match status" value="1"/>
</dbReference>
<dbReference type="Gene3D" id="2.40.170.20">
    <property type="entry name" value="TonB-dependent receptor, beta-barrel domain"/>
    <property type="match status" value="1"/>
</dbReference>
<evidence type="ECO:0000256" key="13">
    <source>
        <dbReference type="RuleBase" id="RU003357"/>
    </source>
</evidence>
<dbReference type="PANTHER" id="PTHR32552:SF68">
    <property type="entry name" value="FERRICHROME OUTER MEMBRANE TRANSPORTER_PHAGE RECEPTOR"/>
    <property type="match status" value="1"/>
</dbReference>
<evidence type="ECO:0000256" key="2">
    <source>
        <dbReference type="ARBA" id="ARBA00022448"/>
    </source>
</evidence>
<dbReference type="InterPro" id="IPR037066">
    <property type="entry name" value="Plug_dom_sf"/>
</dbReference>
<dbReference type="PROSITE" id="PS52016">
    <property type="entry name" value="TONB_DEPENDENT_REC_3"/>
    <property type="match status" value="1"/>
</dbReference>